<keyword evidence="3 6" id="KW-0812">Transmembrane</keyword>
<dbReference type="GO" id="GO:0016755">
    <property type="term" value="F:aminoacyltransferase activity"/>
    <property type="evidence" value="ECO:0007669"/>
    <property type="project" value="TreeGrafter"/>
</dbReference>
<dbReference type="Pfam" id="PF09924">
    <property type="entry name" value="LPG_synthase_C"/>
    <property type="match status" value="1"/>
</dbReference>
<dbReference type="GO" id="GO:0055091">
    <property type="term" value="P:phospholipid homeostasis"/>
    <property type="evidence" value="ECO:0007669"/>
    <property type="project" value="TreeGrafter"/>
</dbReference>
<evidence type="ECO:0000256" key="2">
    <source>
        <dbReference type="ARBA" id="ARBA00022475"/>
    </source>
</evidence>
<feature type="domain" description="Phosphatidylglycerol lysyltransferase C-terminal" evidence="7">
    <location>
        <begin position="477"/>
        <end position="782"/>
    </location>
</feature>
<proteinExistence type="predicted"/>
<dbReference type="GO" id="GO:0005886">
    <property type="term" value="C:plasma membrane"/>
    <property type="evidence" value="ECO:0007669"/>
    <property type="project" value="UniProtKB-SubCell"/>
</dbReference>
<name>U2Q4A2_9ACTN</name>
<comment type="caution">
    <text evidence="8">The sequence shown here is derived from an EMBL/GenBank/DDBJ whole genome shotgun (WGS) entry which is preliminary data.</text>
</comment>
<feature type="transmembrane region" description="Helical" evidence="6">
    <location>
        <begin position="52"/>
        <end position="72"/>
    </location>
</feature>
<evidence type="ECO:0000256" key="5">
    <source>
        <dbReference type="ARBA" id="ARBA00023136"/>
    </source>
</evidence>
<dbReference type="PANTHER" id="PTHR34697:SF2">
    <property type="entry name" value="PHOSPHATIDYLGLYCEROL LYSYLTRANSFERASE"/>
    <property type="match status" value="1"/>
</dbReference>
<dbReference type="InterPro" id="IPR016181">
    <property type="entry name" value="Acyl_CoA_acyltransferase"/>
</dbReference>
<comment type="subcellular location">
    <subcellularLocation>
        <location evidence="1">Cell membrane</location>
        <topology evidence="1">Multi-pass membrane protein</topology>
    </subcellularLocation>
</comment>
<feature type="transmembrane region" description="Helical" evidence="6">
    <location>
        <begin position="336"/>
        <end position="365"/>
    </location>
</feature>
<feature type="transmembrane region" description="Helical" evidence="6">
    <location>
        <begin position="297"/>
        <end position="316"/>
    </location>
</feature>
<dbReference type="SUPFAM" id="SSF55729">
    <property type="entry name" value="Acyl-CoA N-acyltransferases (Nat)"/>
    <property type="match status" value="1"/>
</dbReference>
<dbReference type="AlphaFoldDB" id="U2Q4A2"/>
<sequence>MSLALAVVSVLMTIVGDRLPLPEPDRIGSVSRQSELRLDPDTIRLGRIGLEFIAPGGWAALVVVLAVLLVAGPTVERRLGSWRYGLVLPGCQLSGFLFTTALTWLIHPWWPDWATIMREGWVPGVLPALMGALMAVSGGLSRLWCTRVRWAGPVIAITLMLYDATSTACVTCGSVLAGIGFGALLWRGRRRTGIRAVLSERRVLVALVIACTALGPIVSAWSAAGESPLSQLDDYLRTGTFKSRELRVICSLASQHACMLARLHRTAGFPTLIMTVLPSLILLVVCLGLLRGRRSAWFWALGVNIAVAASTVVPFLTGLPELSEMWDESDPRGGGFALRVTVGLVPVLEPVAVIALLMVCAGLFTVRLSRREVLSRLARYVGLYACGVAVFILAGLTMSGLWEPRAGLGDLAHDALARVLGLEVFTDMPLYLSSDALPAGLVANLVPPLTTLAFLVMLVRDMTVGPERTERDRARVRELARRGKGGLLSPMAAWPGAIHWFGPGRDSAVAYRASHGVALTVGEPLADDQMDAAVRFGEYCDEQGLVPCFYSVGPEFARAARAVGWHAMQVAEESRLELGQVAFKGKRFQDVRTAMNRARREGIHVEWTSLSQCSAQLRSGIIRVVEGWQDEQALPPMGFTLGGLSEMDDPAVRCEVAVDDAGHVHAVASWLPLYTDGRVTGWLLDVMRRSDHPEAFHSGMELLIGTAALAFQEEGYEVMSLSGSPLARVERDDEPVTDEVSETITGVLDQLAGAIEPYYGFTSLHHFKSKFGPVFRPLYLVYADPSQLPAIGGALTTAYLSRTDRVDWRTVLSRVIRSRRAAGAAGGSGS</sequence>
<dbReference type="Proteomes" id="UP000017052">
    <property type="component" value="Unassembled WGS sequence"/>
</dbReference>
<feature type="transmembrane region" description="Helical" evidence="6">
    <location>
        <begin position="157"/>
        <end position="183"/>
    </location>
</feature>
<feature type="transmembrane region" description="Helical" evidence="6">
    <location>
        <begin position="269"/>
        <end position="290"/>
    </location>
</feature>
<gene>
    <name evidence="8" type="ORF">HMPREF0682_1242</name>
</gene>
<accession>U2Q4A2</accession>
<evidence type="ECO:0000259" key="7">
    <source>
        <dbReference type="Pfam" id="PF09924"/>
    </source>
</evidence>
<keyword evidence="4 6" id="KW-1133">Transmembrane helix</keyword>
<evidence type="ECO:0000256" key="1">
    <source>
        <dbReference type="ARBA" id="ARBA00004651"/>
    </source>
</evidence>
<evidence type="ECO:0000256" key="4">
    <source>
        <dbReference type="ARBA" id="ARBA00022989"/>
    </source>
</evidence>
<protein>
    <submittedName>
        <fullName evidence="8">PF09924 family protein</fullName>
    </submittedName>
</protein>
<evidence type="ECO:0000256" key="6">
    <source>
        <dbReference type="SAM" id="Phobius"/>
    </source>
</evidence>
<feature type="transmembrane region" description="Helical" evidence="6">
    <location>
        <begin position="84"/>
        <end position="106"/>
    </location>
</feature>
<evidence type="ECO:0000313" key="9">
    <source>
        <dbReference type="Proteomes" id="UP000017052"/>
    </source>
</evidence>
<organism evidence="8 9">
    <name type="scientific">Propionibacterium acidifaciens F0233</name>
    <dbReference type="NCBI Taxonomy" id="553198"/>
    <lineage>
        <taxon>Bacteria</taxon>
        <taxon>Bacillati</taxon>
        <taxon>Actinomycetota</taxon>
        <taxon>Actinomycetes</taxon>
        <taxon>Propionibacteriales</taxon>
        <taxon>Propionibacteriaceae</taxon>
        <taxon>Propionibacterium</taxon>
    </lineage>
</organism>
<dbReference type="InterPro" id="IPR024320">
    <property type="entry name" value="LPG_synthase_C"/>
</dbReference>
<keyword evidence="2" id="KW-1003">Cell membrane</keyword>
<feature type="transmembrane region" description="Helical" evidence="6">
    <location>
        <begin position="203"/>
        <end position="224"/>
    </location>
</feature>
<reference evidence="8" key="1">
    <citation type="submission" date="2013-08" db="EMBL/GenBank/DDBJ databases">
        <authorList>
            <person name="Durkin A.S."/>
            <person name="Haft D.R."/>
            <person name="McCorrison J."/>
            <person name="Torralba M."/>
            <person name="Gillis M."/>
            <person name="Haft D.H."/>
            <person name="Methe B."/>
            <person name="Sutton G."/>
            <person name="Nelson K.E."/>
        </authorList>
    </citation>
    <scope>NUCLEOTIDE SEQUENCE [LARGE SCALE GENOMIC DNA]</scope>
    <source>
        <strain evidence="8">F0233</strain>
    </source>
</reference>
<dbReference type="PANTHER" id="PTHR34697">
    <property type="entry name" value="PHOSPHATIDYLGLYCEROL LYSYLTRANSFERASE"/>
    <property type="match status" value="1"/>
</dbReference>
<keyword evidence="5 6" id="KW-0472">Membrane</keyword>
<evidence type="ECO:0000313" key="8">
    <source>
        <dbReference type="EMBL" id="ERK51211.1"/>
    </source>
</evidence>
<keyword evidence="9" id="KW-1185">Reference proteome</keyword>
<feature type="transmembrane region" description="Helical" evidence="6">
    <location>
        <begin position="436"/>
        <end position="459"/>
    </location>
</feature>
<dbReference type="EMBL" id="ACVN02000284">
    <property type="protein sequence ID" value="ERK51211.1"/>
    <property type="molecule type" value="Genomic_DNA"/>
</dbReference>
<evidence type="ECO:0000256" key="3">
    <source>
        <dbReference type="ARBA" id="ARBA00022692"/>
    </source>
</evidence>
<dbReference type="InterPro" id="IPR051211">
    <property type="entry name" value="PG_lysyltransferase"/>
</dbReference>
<feature type="transmembrane region" description="Helical" evidence="6">
    <location>
        <begin position="377"/>
        <end position="402"/>
    </location>
</feature>